<keyword evidence="2" id="KW-1185">Reference proteome</keyword>
<dbReference type="EMBL" id="CAXHTA020000004">
    <property type="protein sequence ID" value="CAL5220713.1"/>
    <property type="molecule type" value="Genomic_DNA"/>
</dbReference>
<comment type="caution">
    <text evidence="1">The sequence shown here is derived from an EMBL/GenBank/DDBJ whole genome shotgun (WGS) entry which is preliminary data.</text>
</comment>
<accession>A0ABP1FL75</accession>
<evidence type="ECO:0000313" key="1">
    <source>
        <dbReference type="EMBL" id="CAL5220713.1"/>
    </source>
</evidence>
<organism evidence="1 2">
    <name type="scientific">Coccomyxa viridis</name>
    <dbReference type="NCBI Taxonomy" id="1274662"/>
    <lineage>
        <taxon>Eukaryota</taxon>
        <taxon>Viridiplantae</taxon>
        <taxon>Chlorophyta</taxon>
        <taxon>core chlorophytes</taxon>
        <taxon>Trebouxiophyceae</taxon>
        <taxon>Trebouxiophyceae incertae sedis</taxon>
        <taxon>Coccomyxaceae</taxon>
        <taxon>Coccomyxa</taxon>
    </lineage>
</organism>
<proteinExistence type="predicted"/>
<reference evidence="1 2" key="1">
    <citation type="submission" date="2024-06" db="EMBL/GenBank/DDBJ databases">
        <authorList>
            <person name="Kraege A."/>
            <person name="Thomma B."/>
        </authorList>
    </citation>
    <scope>NUCLEOTIDE SEQUENCE [LARGE SCALE GENOMIC DNA]</scope>
</reference>
<dbReference type="Proteomes" id="UP001497392">
    <property type="component" value="Unassembled WGS sequence"/>
</dbReference>
<protein>
    <submittedName>
        <fullName evidence="1">G2769 protein</fullName>
    </submittedName>
</protein>
<gene>
    <name evidence="1" type="primary">g2769</name>
    <name evidence="1" type="ORF">VP750_LOCUS2372</name>
</gene>
<sequence length="232" mass="25109">MALTASCVAFIGRASEFVTRNRPASEVERRVGPGAIVLAVAMWSDKTHEGHHLGPGLHPLVAYTPQAGCQGMRALDAQSYIALLPQVLPKRLGLPPTRKKRSAAQNEWLAKMKRELLDKSLKVILGRWKDIAKTGFMLDSACGPARRVYPLPVVCPTDILEKGDMTFIDVMRCNIRTLAPVANASDPRAAPAPLRTEAYMSEGGDFCQHGLAHLLIDKEIAVALVGGVQGKP</sequence>
<evidence type="ECO:0000313" key="2">
    <source>
        <dbReference type="Proteomes" id="UP001497392"/>
    </source>
</evidence>
<name>A0ABP1FL75_9CHLO</name>